<sequence>MCREIPFFSLLFTSRASKICRCPPSFWCKQRLQDAYGIGRKPES</sequence>
<dbReference type="EMBL" id="JAATIP010000008">
    <property type="protein sequence ID" value="KAF4394945.1"/>
    <property type="molecule type" value="Genomic_DNA"/>
</dbReference>
<evidence type="ECO:0000313" key="2">
    <source>
        <dbReference type="Proteomes" id="UP000525078"/>
    </source>
</evidence>
<dbReference type="Proteomes" id="UP000525078">
    <property type="component" value="Unassembled WGS sequence"/>
</dbReference>
<comment type="caution">
    <text evidence="1">The sequence shown here is derived from an EMBL/GenBank/DDBJ whole genome shotgun (WGS) entry which is preliminary data.</text>
</comment>
<protein>
    <submittedName>
        <fullName evidence="1">Uncharacterized protein</fullName>
    </submittedName>
</protein>
<name>A0A7J6HIT2_CANSA</name>
<organism evidence="1 2">
    <name type="scientific">Cannabis sativa</name>
    <name type="common">Hemp</name>
    <name type="synonym">Marijuana</name>
    <dbReference type="NCBI Taxonomy" id="3483"/>
    <lineage>
        <taxon>Eukaryota</taxon>
        <taxon>Viridiplantae</taxon>
        <taxon>Streptophyta</taxon>
        <taxon>Embryophyta</taxon>
        <taxon>Tracheophyta</taxon>
        <taxon>Spermatophyta</taxon>
        <taxon>Magnoliopsida</taxon>
        <taxon>eudicotyledons</taxon>
        <taxon>Gunneridae</taxon>
        <taxon>Pentapetalae</taxon>
        <taxon>rosids</taxon>
        <taxon>fabids</taxon>
        <taxon>Rosales</taxon>
        <taxon>Cannabaceae</taxon>
        <taxon>Cannabis</taxon>
    </lineage>
</organism>
<accession>A0A7J6HIT2</accession>
<evidence type="ECO:0000313" key="1">
    <source>
        <dbReference type="EMBL" id="KAF4394945.1"/>
    </source>
</evidence>
<reference evidence="1 2" key="1">
    <citation type="journal article" date="2020" name="bioRxiv">
        <title>Sequence and annotation of 42 cannabis genomes reveals extensive copy number variation in cannabinoid synthesis and pathogen resistance genes.</title>
        <authorList>
            <person name="Mckernan K.J."/>
            <person name="Helbert Y."/>
            <person name="Kane L.T."/>
            <person name="Ebling H."/>
            <person name="Zhang L."/>
            <person name="Liu B."/>
            <person name="Eaton Z."/>
            <person name="Mclaughlin S."/>
            <person name="Kingan S."/>
            <person name="Baybayan P."/>
            <person name="Concepcion G."/>
            <person name="Jordan M."/>
            <person name="Riva A."/>
            <person name="Barbazuk W."/>
            <person name="Harkins T."/>
        </authorList>
    </citation>
    <scope>NUCLEOTIDE SEQUENCE [LARGE SCALE GENOMIC DNA]</scope>
    <source>
        <strain evidence="2">cv. Jamaican Lion 4</strain>
        <tissue evidence="1">Leaf</tissue>
    </source>
</reference>
<gene>
    <name evidence="1" type="ORF">F8388_017673</name>
</gene>
<dbReference type="AlphaFoldDB" id="A0A7J6HIT2"/>
<proteinExistence type="predicted"/>